<accession>A0ABZ1CA39</accession>
<comment type="subunit">
    <text evidence="11">Monomer.</text>
</comment>
<dbReference type="InterPro" id="IPR023000">
    <property type="entry name" value="Shikimate_kinase_CS"/>
</dbReference>
<dbReference type="PRINTS" id="PR01100">
    <property type="entry name" value="SHIKIMTKNASE"/>
</dbReference>
<dbReference type="InterPro" id="IPR000623">
    <property type="entry name" value="Shikimate_kinase/TSH1"/>
</dbReference>
<dbReference type="PROSITE" id="PS01128">
    <property type="entry name" value="SHIKIMATE_KINASE"/>
    <property type="match status" value="1"/>
</dbReference>
<keyword evidence="9 11" id="KW-0057">Aromatic amino acid biosynthesis</keyword>
<keyword evidence="4 11" id="KW-0028">Amino-acid biosynthesis</keyword>
<comment type="function">
    <text evidence="11">Catalyzes the specific phosphorylation of the 3-hydroxyl group of shikimic acid using ATP as a cosubstrate.</text>
</comment>
<keyword evidence="5 11" id="KW-0808">Transferase</keyword>
<evidence type="ECO:0000256" key="6">
    <source>
        <dbReference type="ARBA" id="ARBA00022741"/>
    </source>
</evidence>
<comment type="subcellular location">
    <subcellularLocation>
        <location evidence="11">Cytoplasm</location>
    </subcellularLocation>
</comment>
<comment type="catalytic activity">
    <reaction evidence="10 11">
        <text>shikimate + ATP = 3-phosphoshikimate + ADP + H(+)</text>
        <dbReference type="Rhea" id="RHEA:13121"/>
        <dbReference type="ChEBI" id="CHEBI:15378"/>
        <dbReference type="ChEBI" id="CHEBI:30616"/>
        <dbReference type="ChEBI" id="CHEBI:36208"/>
        <dbReference type="ChEBI" id="CHEBI:145989"/>
        <dbReference type="ChEBI" id="CHEBI:456216"/>
        <dbReference type="EC" id="2.7.1.71"/>
    </reaction>
</comment>
<evidence type="ECO:0000256" key="7">
    <source>
        <dbReference type="ARBA" id="ARBA00022777"/>
    </source>
</evidence>
<organism evidence="12 13">
    <name type="scientific">Actomonas aquatica</name>
    <dbReference type="NCBI Taxonomy" id="2866162"/>
    <lineage>
        <taxon>Bacteria</taxon>
        <taxon>Pseudomonadati</taxon>
        <taxon>Verrucomicrobiota</taxon>
        <taxon>Opitutia</taxon>
        <taxon>Opitutales</taxon>
        <taxon>Opitutaceae</taxon>
        <taxon>Actomonas</taxon>
    </lineage>
</organism>
<comment type="pathway">
    <text evidence="1 11">Metabolic intermediate biosynthesis; chorismate biosynthesis; chorismate from D-erythrose 4-phosphate and phosphoenolpyruvate: step 5/7.</text>
</comment>
<dbReference type="InterPro" id="IPR027417">
    <property type="entry name" value="P-loop_NTPase"/>
</dbReference>
<comment type="similarity">
    <text evidence="2 11">Belongs to the shikimate kinase family.</text>
</comment>
<comment type="cofactor">
    <cofactor evidence="11">
        <name>Mg(2+)</name>
        <dbReference type="ChEBI" id="CHEBI:18420"/>
    </cofactor>
    <text evidence="11">Binds 1 Mg(2+) ion per subunit.</text>
</comment>
<evidence type="ECO:0000256" key="11">
    <source>
        <dbReference type="HAMAP-Rule" id="MF_00109"/>
    </source>
</evidence>
<evidence type="ECO:0000256" key="9">
    <source>
        <dbReference type="ARBA" id="ARBA00023141"/>
    </source>
</evidence>
<evidence type="ECO:0000256" key="1">
    <source>
        <dbReference type="ARBA" id="ARBA00004842"/>
    </source>
</evidence>
<proteinExistence type="inferred from homology"/>
<feature type="binding site" evidence="11">
    <location>
        <begin position="23"/>
        <end position="28"/>
    </location>
    <ligand>
        <name>ATP</name>
        <dbReference type="ChEBI" id="CHEBI:30616"/>
    </ligand>
</feature>
<feature type="binding site" evidence="11">
    <location>
        <position position="27"/>
    </location>
    <ligand>
        <name>Mg(2+)</name>
        <dbReference type="ChEBI" id="CHEBI:18420"/>
    </ligand>
</feature>
<keyword evidence="6 11" id="KW-0547">Nucleotide-binding</keyword>
<dbReference type="Proteomes" id="UP000738431">
    <property type="component" value="Chromosome"/>
</dbReference>
<dbReference type="PANTHER" id="PTHR21087">
    <property type="entry name" value="SHIKIMATE KINASE"/>
    <property type="match status" value="1"/>
</dbReference>
<keyword evidence="11" id="KW-0460">Magnesium</keyword>
<feature type="binding site" evidence="11">
    <location>
        <position position="166"/>
    </location>
    <ligand>
        <name>ATP</name>
        <dbReference type="ChEBI" id="CHEBI:30616"/>
    </ligand>
</feature>
<feature type="binding site" evidence="11">
    <location>
        <position position="71"/>
    </location>
    <ligand>
        <name>substrate</name>
    </ligand>
</feature>
<dbReference type="InterPro" id="IPR031322">
    <property type="entry name" value="Shikimate/glucono_kinase"/>
</dbReference>
<keyword evidence="11" id="KW-0479">Metal-binding</keyword>
<dbReference type="SUPFAM" id="SSF52540">
    <property type="entry name" value="P-loop containing nucleoside triphosphate hydrolases"/>
    <property type="match status" value="1"/>
</dbReference>
<evidence type="ECO:0000256" key="8">
    <source>
        <dbReference type="ARBA" id="ARBA00022840"/>
    </source>
</evidence>
<feature type="binding site" evidence="11">
    <location>
        <position position="131"/>
    </location>
    <ligand>
        <name>ATP</name>
        <dbReference type="ChEBI" id="CHEBI:30616"/>
    </ligand>
</feature>
<gene>
    <name evidence="11" type="primary">aroK</name>
    <name evidence="12" type="ORF">K1X11_003950</name>
</gene>
<evidence type="ECO:0000256" key="3">
    <source>
        <dbReference type="ARBA" id="ARBA00012154"/>
    </source>
</evidence>
<evidence type="ECO:0000256" key="10">
    <source>
        <dbReference type="ARBA" id="ARBA00048567"/>
    </source>
</evidence>
<feature type="binding site" evidence="11">
    <location>
        <position position="45"/>
    </location>
    <ligand>
        <name>substrate</name>
    </ligand>
</feature>
<dbReference type="HAMAP" id="MF_00109">
    <property type="entry name" value="Shikimate_kinase"/>
    <property type="match status" value="1"/>
</dbReference>
<evidence type="ECO:0000256" key="2">
    <source>
        <dbReference type="ARBA" id="ARBA00006997"/>
    </source>
</evidence>
<keyword evidence="13" id="KW-1185">Reference proteome</keyword>
<reference evidence="12 13" key="1">
    <citation type="submission" date="2023-12" db="EMBL/GenBank/DDBJ databases">
        <title>Description of an unclassified Opitutus bacterium of Verrucomicrobiota.</title>
        <authorList>
            <person name="Zhang D.-F."/>
        </authorList>
    </citation>
    <scope>NUCLEOTIDE SEQUENCE [LARGE SCALE GENOMIC DNA]</scope>
    <source>
        <strain evidence="12 13">WL0086</strain>
    </source>
</reference>
<dbReference type="EC" id="2.7.1.71" evidence="3 11"/>
<sequence>MMPPSDASSSFSAPNLYLVGFMGTGKTTIGRAVAQRLKYRLLDSDYEIEKAMGKTIPEIFANPDEGEPFFRQLERNFIDEGHPPENCVVACGGGLVVQPGMLDLLKRKGVVVCLHASLETILKRTSANRNRPLLDVEDPMDRIRALYKEREPVYKRAGAVILTDHRPTSDIISHVMRVYRREVPDWLKKQAKAAGPHGG</sequence>
<dbReference type="EMBL" id="CP139781">
    <property type="protein sequence ID" value="WRQ88543.1"/>
    <property type="molecule type" value="Genomic_DNA"/>
</dbReference>
<evidence type="ECO:0000313" key="13">
    <source>
        <dbReference type="Proteomes" id="UP000738431"/>
    </source>
</evidence>
<evidence type="ECO:0000256" key="4">
    <source>
        <dbReference type="ARBA" id="ARBA00022605"/>
    </source>
</evidence>
<dbReference type="RefSeq" id="WP_225919700.1">
    <property type="nucleotide sequence ID" value="NZ_CP139781.1"/>
</dbReference>
<feature type="binding site" evidence="11">
    <location>
        <position position="93"/>
    </location>
    <ligand>
        <name>substrate</name>
    </ligand>
</feature>
<dbReference type="Pfam" id="PF01202">
    <property type="entry name" value="SKI"/>
    <property type="match status" value="1"/>
</dbReference>
<dbReference type="Gene3D" id="3.40.50.300">
    <property type="entry name" value="P-loop containing nucleotide triphosphate hydrolases"/>
    <property type="match status" value="1"/>
</dbReference>
<feature type="binding site" evidence="11">
    <location>
        <position position="150"/>
    </location>
    <ligand>
        <name>substrate</name>
    </ligand>
</feature>
<protein>
    <recommendedName>
        <fullName evidence="3 11">Shikimate kinase</fullName>
        <shortName evidence="11">SK</shortName>
        <ecNumber evidence="3 11">2.7.1.71</ecNumber>
    </recommendedName>
</protein>
<dbReference type="PANTHER" id="PTHR21087:SF16">
    <property type="entry name" value="SHIKIMATE KINASE 1, CHLOROPLASTIC"/>
    <property type="match status" value="1"/>
</dbReference>
<dbReference type="GO" id="GO:0004765">
    <property type="term" value="F:shikimate kinase activity"/>
    <property type="evidence" value="ECO:0007669"/>
    <property type="project" value="UniProtKB-EC"/>
</dbReference>
<keyword evidence="11" id="KW-0963">Cytoplasm</keyword>
<evidence type="ECO:0000313" key="12">
    <source>
        <dbReference type="EMBL" id="WRQ88543.1"/>
    </source>
</evidence>
<evidence type="ECO:0000256" key="5">
    <source>
        <dbReference type="ARBA" id="ARBA00022679"/>
    </source>
</evidence>
<dbReference type="CDD" id="cd00464">
    <property type="entry name" value="SK"/>
    <property type="match status" value="1"/>
</dbReference>
<keyword evidence="7 11" id="KW-0418">Kinase</keyword>
<name>A0ABZ1CA39_9BACT</name>
<keyword evidence="8 11" id="KW-0067">ATP-binding</keyword>